<dbReference type="SMART" id="SM00450">
    <property type="entry name" value="RHOD"/>
    <property type="match status" value="1"/>
</dbReference>
<feature type="domain" description="Rhodanese" evidence="1">
    <location>
        <begin position="16"/>
        <end position="120"/>
    </location>
</feature>
<dbReference type="InterPro" id="IPR001763">
    <property type="entry name" value="Rhodanese-like_dom"/>
</dbReference>
<evidence type="ECO:0000313" key="2">
    <source>
        <dbReference type="EMBL" id="KAG5679040.1"/>
    </source>
</evidence>
<dbReference type="PROSITE" id="PS50206">
    <property type="entry name" value="RHODANESE_3"/>
    <property type="match status" value="1"/>
</dbReference>
<dbReference type="Pfam" id="PF00581">
    <property type="entry name" value="Rhodanese"/>
    <property type="match status" value="1"/>
</dbReference>
<dbReference type="Proteomes" id="UP001107558">
    <property type="component" value="Chromosome 2"/>
</dbReference>
<evidence type="ECO:0000259" key="1">
    <source>
        <dbReference type="PROSITE" id="PS50206"/>
    </source>
</evidence>
<name>A0A9J6CAX7_POLVA</name>
<evidence type="ECO:0000313" key="3">
    <source>
        <dbReference type="Proteomes" id="UP001107558"/>
    </source>
</evidence>
<dbReference type="EMBL" id="JADBJN010000002">
    <property type="protein sequence ID" value="KAG5679040.1"/>
    <property type="molecule type" value="Genomic_DNA"/>
</dbReference>
<sequence>MGVETVTYNDIIDCINNPEVLLIDVRDPADIADTGCIPTSINIPLCKVQQELKQSRLAFLAKYQRTKPAYSQKLIFYCQFGELAQEAAEIASSSNLGFMNVSVYKAGFSEWKFKWNEFDDYVDPERLKQQERYRNF</sequence>
<dbReference type="InterPro" id="IPR036873">
    <property type="entry name" value="Rhodanese-like_dom_sf"/>
</dbReference>
<dbReference type="PANTHER" id="PTHR44086">
    <property type="entry name" value="THIOSULFATE SULFURTRANSFERASE RDL2, MITOCHONDRIAL-RELATED"/>
    <property type="match status" value="1"/>
</dbReference>
<protein>
    <recommendedName>
        <fullName evidence="1">Rhodanese domain-containing protein</fullName>
    </recommendedName>
</protein>
<keyword evidence="3" id="KW-1185">Reference proteome</keyword>
<dbReference type="PANTHER" id="PTHR44086:SF10">
    <property type="entry name" value="THIOSULFATE SULFURTRANSFERASE_RHODANESE-LIKE DOMAIN-CONTAINING PROTEIN 3"/>
    <property type="match status" value="1"/>
</dbReference>
<organism evidence="2 3">
    <name type="scientific">Polypedilum vanderplanki</name>
    <name type="common">Sleeping chironomid midge</name>
    <dbReference type="NCBI Taxonomy" id="319348"/>
    <lineage>
        <taxon>Eukaryota</taxon>
        <taxon>Metazoa</taxon>
        <taxon>Ecdysozoa</taxon>
        <taxon>Arthropoda</taxon>
        <taxon>Hexapoda</taxon>
        <taxon>Insecta</taxon>
        <taxon>Pterygota</taxon>
        <taxon>Neoptera</taxon>
        <taxon>Endopterygota</taxon>
        <taxon>Diptera</taxon>
        <taxon>Nematocera</taxon>
        <taxon>Chironomoidea</taxon>
        <taxon>Chironomidae</taxon>
        <taxon>Chironominae</taxon>
        <taxon>Polypedilum</taxon>
        <taxon>Polypedilum</taxon>
    </lineage>
</organism>
<reference evidence="2" key="1">
    <citation type="submission" date="2021-03" db="EMBL/GenBank/DDBJ databases">
        <title>Chromosome level genome of the anhydrobiotic midge Polypedilum vanderplanki.</title>
        <authorList>
            <person name="Yoshida Y."/>
            <person name="Kikawada T."/>
            <person name="Gusev O."/>
        </authorList>
    </citation>
    <scope>NUCLEOTIDE SEQUENCE</scope>
    <source>
        <strain evidence="2">NIAS01</strain>
        <tissue evidence="2">Whole body or cell culture</tissue>
    </source>
</reference>
<comment type="caution">
    <text evidence="2">The sequence shown here is derived from an EMBL/GenBank/DDBJ whole genome shotgun (WGS) entry which is preliminary data.</text>
</comment>
<proteinExistence type="predicted"/>
<dbReference type="SUPFAM" id="SSF52821">
    <property type="entry name" value="Rhodanese/Cell cycle control phosphatase"/>
    <property type="match status" value="1"/>
</dbReference>
<gene>
    <name evidence="2" type="ORF">PVAND_008641</name>
</gene>
<dbReference type="Gene3D" id="3.40.250.10">
    <property type="entry name" value="Rhodanese-like domain"/>
    <property type="match status" value="1"/>
</dbReference>
<dbReference type="OrthoDB" id="566238at2759"/>
<dbReference type="AlphaFoldDB" id="A0A9J6CAX7"/>
<accession>A0A9J6CAX7</accession>